<dbReference type="InterPro" id="IPR013321">
    <property type="entry name" value="Arc_rbn_hlx_hlx"/>
</dbReference>
<protein>
    <submittedName>
        <fullName evidence="2">Ribbon-helix-helix domain-containing protein</fullName>
    </submittedName>
</protein>
<accession>A0A9X2WUS1</accession>
<evidence type="ECO:0000259" key="1">
    <source>
        <dbReference type="Pfam" id="PF12651"/>
    </source>
</evidence>
<dbReference type="Proteomes" id="UP001155604">
    <property type="component" value="Unassembled WGS sequence"/>
</dbReference>
<evidence type="ECO:0000313" key="2">
    <source>
        <dbReference type="EMBL" id="MCT7945803.1"/>
    </source>
</evidence>
<gene>
    <name evidence="2" type="ORF">NE536_10550</name>
</gene>
<dbReference type="AlphaFoldDB" id="A0A9X2WUS1"/>
<dbReference type="EMBL" id="JAMTCC010000015">
    <property type="protein sequence ID" value="MCT7945803.1"/>
    <property type="molecule type" value="Genomic_DNA"/>
</dbReference>
<sequence>MSLTDLKRKKPKQIIKPVSVDDFIEDANNYALGKASLLAAAQTQATVKGLDKKSTKMYRHATFTLTEKSIAQLDDLSKSTSIAKSRLLRILIHEFSQLTPAQQNQIAHKRHDET</sequence>
<organism evidence="2 3">
    <name type="scientific">Shewanella septentrionalis</name>
    <dbReference type="NCBI Taxonomy" id="2952223"/>
    <lineage>
        <taxon>Bacteria</taxon>
        <taxon>Pseudomonadati</taxon>
        <taxon>Pseudomonadota</taxon>
        <taxon>Gammaproteobacteria</taxon>
        <taxon>Alteromonadales</taxon>
        <taxon>Shewanellaceae</taxon>
        <taxon>Shewanella</taxon>
    </lineage>
</organism>
<dbReference type="RefSeq" id="WP_261272661.1">
    <property type="nucleotide sequence ID" value="NZ_JAMTCC010000015.1"/>
</dbReference>
<dbReference type="Gene3D" id="1.10.1220.10">
    <property type="entry name" value="Met repressor-like"/>
    <property type="match status" value="1"/>
</dbReference>
<dbReference type="Pfam" id="PF12651">
    <property type="entry name" value="RHH_3"/>
    <property type="match status" value="1"/>
</dbReference>
<dbReference type="InterPro" id="IPR038733">
    <property type="entry name" value="Predicted_DNA_bind_prot_RHH"/>
</dbReference>
<keyword evidence="3" id="KW-1185">Reference proteome</keyword>
<comment type="caution">
    <text evidence="2">The sequence shown here is derived from an EMBL/GenBank/DDBJ whole genome shotgun (WGS) entry which is preliminary data.</text>
</comment>
<dbReference type="GO" id="GO:0006355">
    <property type="term" value="P:regulation of DNA-templated transcription"/>
    <property type="evidence" value="ECO:0007669"/>
    <property type="project" value="InterPro"/>
</dbReference>
<evidence type="ECO:0000313" key="3">
    <source>
        <dbReference type="Proteomes" id="UP001155604"/>
    </source>
</evidence>
<reference evidence="2" key="1">
    <citation type="journal article" date="2023" name="Int. J. Syst. Evol. Microbiol.">
        <title>&lt;i&gt;Shewanella septentrionalis&lt;/i&gt; sp. nov. and &lt;i&gt;Shewanella holmiensis&lt;/i&gt; sp. nov., isolated from Baltic Sea water and sediments.</title>
        <authorList>
            <person name="Martin-Rodriguez A.J."/>
            <person name="Thorell K."/>
            <person name="Joffre E."/>
            <person name="Jensie-Markopoulos S."/>
            <person name="Moore E.R.B."/>
            <person name="Sjoling A."/>
        </authorList>
    </citation>
    <scope>NUCLEOTIDE SEQUENCE</scope>
    <source>
        <strain evidence="2">SP1W3</strain>
    </source>
</reference>
<proteinExistence type="predicted"/>
<name>A0A9X2WUS1_9GAMM</name>
<feature type="domain" description="Predicted DNA-binding protein ribbon-helix-helix" evidence="1">
    <location>
        <begin position="62"/>
        <end position="89"/>
    </location>
</feature>